<protein>
    <submittedName>
        <fullName evidence="1">Uncharacterized protein</fullName>
    </submittedName>
</protein>
<gene>
    <name evidence="1" type="ORF">EDD59_1522</name>
</gene>
<evidence type="ECO:0000313" key="1">
    <source>
        <dbReference type="EMBL" id="TCS72490.1"/>
    </source>
</evidence>
<accession>A0A4R3JYN4</accession>
<proteinExistence type="predicted"/>
<keyword evidence="2" id="KW-1185">Reference proteome</keyword>
<reference evidence="1 2" key="1">
    <citation type="submission" date="2019-03" db="EMBL/GenBank/DDBJ databases">
        <title>Genomic Encyclopedia of Type Strains, Phase IV (KMG-IV): sequencing the most valuable type-strain genomes for metagenomic binning, comparative biology and taxonomic classification.</title>
        <authorList>
            <person name="Goeker M."/>
        </authorList>
    </citation>
    <scope>NUCLEOTIDE SEQUENCE [LARGE SCALE GENOMIC DNA]</scope>
    <source>
        <strain evidence="1 2">DSM 29489</strain>
    </source>
</reference>
<evidence type="ECO:0000313" key="2">
    <source>
        <dbReference type="Proteomes" id="UP000295726"/>
    </source>
</evidence>
<dbReference type="AlphaFoldDB" id="A0A4R3JYN4"/>
<organism evidence="1 2">
    <name type="scientific">Muricomes intestini</name>
    <dbReference type="NCBI Taxonomy" id="1796634"/>
    <lineage>
        <taxon>Bacteria</taxon>
        <taxon>Bacillati</taxon>
        <taxon>Bacillota</taxon>
        <taxon>Clostridia</taxon>
        <taxon>Lachnospirales</taxon>
        <taxon>Lachnospiraceae</taxon>
        <taxon>Muricomes</taxon>
    </lineage>
</organism>
<sequence length="36" mass="4081">MQTTAEIGVKIAQARKLKNFSQTDLTAKWRTVFLKG</sequence>
<name>A0A4R3JYN4_9FIRM</name>
<comment type="caution">
    <text evidence="1">The sequence shown here is derived from an EMBL/GenBank/DDBJ whole genome shotgun (WGS) entry which is preliminary data.</text>
</comment>
<dbReference type="Proteomes" id="UP000295726">
    <property type="component" value="Unassembled WGS sequence"/>
</dbReference>
<dbReference type="EMBL" id="SLZZ01000052">
    <property type="protein sequence ID" value="TCS72490.1"/>
    <property type="molecule type" value="Genomic_DNA"/>
</dbReference>